<dbReference type="InterPro" id="IPR013892">
    <property type="entry name" value="Cyt_c_biogenesis_Cmc1-like"/>
</dbReference>
<comment type="function">
    <text evidence="3">Required for mitochondrial cytochrome c oxidase (COX) assembly and respiration.</text>
</comment>
<keyword evidence="2" id="KW-1015">Disulfide bond</keyword>
<reference evidence="5" key="1">
    <citation type="journal article" date="2015" name="BMC Genomics">
        <title>Draft genome of a commonly misdiagnosed multidrug resistant pathogen Candida auris.</title>
        <authorList>
            <person name="Chatterjee S."/>
            <person name="Alampalli S.V."/>
            <person name="Nageshan R.K."/>
            <person name="Chettiar S.T."/>
            <person name="Joshi S."/>
            <person name="Tatu U.S."/>
        </authorList>
    </citation>
    <scope>NUCLEOTIDE SEQUENCE [LARGE SCALE GENOMIC DNA]</scope>
    <source>
        <strain evidence="5">6684</strain>
    </source>
</reference>
<dbReference type="Pfam" id="PF08583">
    <property type="entry name" value="Cmc1"/>
    <property type="match status" value="1"/>
</dbReference>
<evidence type="ECO:0000313" key="5">
    <source>
        <dbReference type="Proteomes" id="UP000037122"/>
    </source>
</evidence>
<comment type="subcellular location">
    <subcellularLocation>
        <location evidence="3">Mitochondrion inner membrane</location>
    </subcellularLocation>
</comment>
<dbReference type="AlphaFoldDB" id="A0A0L0P2M8"/>
<gene>
    <name evidence="4" type="ORF">QG37_02664</name>
</gene>
<keyword evidence="3" id="KW-0143">Chaperone</keyword>
<dbReference type="Proteomes" id="UP000037122">
    <property type="component" value="Unassembled WGS sequence"/>
</dbReference>
<dbReference type="VEuPathDB" id="FungiDB:B9J08_000154"/>
<comment type="similarity">
    <text evidence="1 3">Belongs to the CMC family.</text>
</comment>
<protein>
    <recommendedName>
        <fullName evidence="3">COX assembly mitochondrial protein</fullName>
    </recommendedName>
</protein>
<comment type="caution">
    <text evidence="4">The sequence shown here is derived from an EMBL/GenBank/DDBJ whole genome shotgun (WGS) entry which is preliminary data.</text>
</comment>
<keyword evidence="3" id="KW-0472">Membrane</keyword>
<dbReference type="VEuPathDB" id="FungiDB:QG37_02664"/>
<proteinExistence type="inferred from homology"/>
<accession>A0A0L0P2M8</accession>
<dbReference type="EMBL" id="LGST01000018">
    <property type="protein sequence ID" value="KNE00627.1"/>
    <property type="molecule type" value="Genomic_DNA"/>
</dbReference>
<dbReference type="PROSITE" id="PS51808">
    <property type="entry name" value="CHCH"/>
    <property type="match status" value="1"/>
</dbReference>
<organism evidence="4 5">
    <name type="scientific">Candidozyma auris</name>
    <name type="common">Yeast</name>
    <name type="synonym">Candida auris</name>
    <dbReference type="NCBI Taxonomy" id="498019"/>
    <lineage>
        <taxon>Eukaryota</taxon>
        <taxon>Fungi</taxon>
        <taxon>Dikarya</taxon>
        <taxon>Ascomycota</taxon>
        <taxon>Saccharomycotina</taxon>
        <taxon>Pichiomycetes</taxon>
        <taxon>Metschnikowiaceae</taxon>
        <taxon>Candidozyma</taxon>
    </lineage>
</organism>
<evidence type="ECO:0000256" key="3">
    <source>
        <dbReference type="RuleBase" id="RU364104"/>
    </source>
</evidence>
<dbReference type="VEuPathDB" id="FungiDB:CJJ07_001209"/>
<dbReference type="OMA" id="WILTPKE"/>
<evidence type="ECO:0000256" key="1">
    <source>
        <dbReference type="ARBA" id="ARBA00007347"/>
    </source>
</evidence>
<keyword evidence="3" id="KW-0999">Mitochondrion inner membrane</keyword>
<name>A0A0L0P2M8_CANAR</name>
<sequence>MSKKPYDGVDLPTNPNLPAWILTPKEEQVIFERWRKKAFAKCDDLIKAYVECSNSYENPMDAMKKCEAANKRSLDCVQSYQKMEYLDQERDILIAEKKLKQKLYRQQLQAAREAEAKNIQK</sequence>
<evidence type="ECO:0000313" key="4">
    <source>
        <dbReference type="EMBL" id="KNE00627.1"/>
    </source>
</evidence>
<dbReference type="GO" id="GO:0005743">
    <property type="term" value="C:mitochondrial inner membrane"/>
    <property type="evidence" value="ECO:0007669"/>
    <property type="project" value="UniProtKB-SubCell"/>
</dbReference>
<keyword evidence="3" id="KW-0496">Mitochondrion</keyword>
<evidence type="ECO:0000256" key="2">
    <source>
        <dbReference type="ARBA" id="ARBA00023157"/>
    </source>
</evidence>